<dbReference type="OrthoDB" id="428577at2759"/>
<evidence type="ECO:0000313" key="1">
    <source>
        <dbReference type="EMBL" id="KAF7366589.1"/>
    </source>
</evidence>
<dbReference type="EMBL" id="JACAZH010000006">
    <property type="protein sequence ID" value="KAF7366589.1"/>
    <property type="molecule type" value="Genomic_DNA"/>
</dbReference>
<evidence type="ECO:0000313" key="2">
    <source>
        <dbReference type="Proteomes" id="UP000623467"/>
    </source>
</evidence>
<organism evidence="1 2">
    <name type="scientific">Mycena sanguinolenta</name>
    <dbReference type="NCBI Taxonomy" id="230812"/>
    <lineage>
        <taxon>Eukaryota</taxon>
        <taxon>Fungi</taxon>
        <taxon>Dikarya</taxon>
        <taxon>Basidiomycota</taxon>
        <taxon>Agaricomycotina</taxon>
        <taxon>Agaricomycetes</taxon>
        <taxon>Agaricomycetidae</taxon>
        <taxon>Agaricales</taxon>
        <taxon>Marasmiineae</taxon>
        <taxon>Mycenaceae</taxon>
        <taxon>Mycena</taxon>
    </lineage>
</organism>
<dbReference type="AlphaFoldDB" id="A0A8H6YXN2"/>
<keyword evidence="2" id="KW-1185">Reference proteome</keyword>
<proteinExistence type="predicted"/>
<comment type="caution">
    <text evidence="1">The sequence shown here is derived from an EMBL/GenBank/DDBJ whole genome shotgun (WGS) entry which is preliminary data.</text>
</comment>
<accession>A0A8H6YXN2</accession>
<protein>
    <submittedName>
        <fullName evidence="1">Uncharacterized protein</fullName>
    </submittedName>
</protein>
<gene>
    <name evidence="1" type="ORF">MSAN_00916500</name>
</gene>
<name>A0A8H6YXN2_9AGAR</name>
<sequence length="306" mass="33978">MLMSLDLYLELHMMTNLLWDDISKQFLTFSRASCARRLARSSISSPRRRCRTRTTPRCSSSRCAAGCGGGREEIEVAGFKEDEGLNMESGRSILSNDRFQSTPMQTLHARHLPTLFLFATLHLPLCMPLLLASSAISTDSELGGALKSYFDDVGLGIASVWTMTAVGLLRTTRKDDRALYAEVPFSSTTTHLLPLLPPTAAHPRRSELATGLSRRSERKGTCVARPCGHAACSGCFGEGLEEPCLCFPANHEWFSRKSRRLEVHGWCGITSVLINGQARRGKRRCELEVEGYEVGWVQVPILLRRC</sequence>
<dbReference type="Proteomes" id="UP000623467">
    <property type="component" value="Unassembled WGS sequence"/>
</dbReference>
<reference evidence="1" key="1">
    <citation type="submission" date="2020-05" db="EMBL/GenBank/DDBJ databases">
        <title>Mycena genomes resolve the evolution of fungal bioluminescence.</title>
        <authorList>
            <person name="Tsai I.J."/>
        </authorList>
    </citation>
    <scope>NUCLEOTIDE SEQUENCE</scope>
    <source>
        <strain evidence="1">160909Yilan</strain>
    </source>
</reference>